<evidence type="ECO:0000313" key="1">
    <source>
        <dbReference type="EMBL" id="SDK66924.1"/>
    </source>
</evidence>
<dbReference type="EMBL" id="FNEK01000049">
    <property type="protein sequence ID" value="SDK66924.1"/>
    <property type="molecule type" value="Genomic_DNA"/>
</dbReference>
<dbReference type="AlphaFoldDB" id="A0A1G9DSW5"/>
<proteinExistence type="predicted"/>
<accession>A0A1G9DSW5</accession>
<dbReference type="Proteomes" id="UP000199382">
    <property type="component" value="Unassembled WGS sequence"/>
</dbReference>
<name>A0A1G9DSW5_9RHOB</name>
<evidence type="ECO:0000313" key="2">
    <source>
        <dbReference type="Proteomes" id="UP000199382"/>
    </source>
</evidence>
<sequence length="40" mass="4702">MLMEDITSKQFLMTLILRWQCNLILELFALTMHSGQSGRM</sequence>
<keyword evidence="2" id="KW-1185">Reference proteome</keyword>
<dbReference type="STRING" id="571298.SAMN04488026_10496"/>
<protein>
    <submittedName>
        <fullName evidence="1">Uncharacterized protein</fullName>
    </submittedName>
</protein>
<organism evidence="1 2">
    <name type="scientific">Aliiruegeria lutimaris</name>
    <dbReference type="NCBI Taxonomy" id="571298"/>
    <lineage>
        <taxon>Bacteria</taxon>
        <taxon>Pseudomonadati</taxon>
        <taxon>Pseudomonadota</taxon>
        <taxon>Alphaproteobacteria</taxon>
        <taxon>Rhodobacterales</taxon>
        <taxon>Roseobacteraceae</taxon>
        <taxon>Aliiruegeria</taxon>
    </lineage>
</organism>
<gene>
    <name evidence="1" type="ORF">SAMN04488026_10496</name>
</gene>
<reference evidence="1 2" key="1">
    <citation type="submission" date="2016-10" db="EMBL/GenBank/DDBJ databases">
        <authorList>
            <person name="de Groot N.N."/>
        </authorList>
    </citation>
    <scope>NUCLEOTIDE SEQUENCE [LARGE SCALE GENOMIC DNA]</scope>
    <source>
        <strain evidence="1 2">DSM 25294</strain>
    </source>
</reference>